<dbReference type="EMBL" id="BQNB010012552">
    <property type="protein sequence ID" value="GJT05000.1"/>
    <property type="molecule type" value="Genomic_DNA"/>
</dbReference>
<sequence>MLNKDNYVPWSSCLLRYAKSKPNGKLIYNSIMHGPYVRRMIPEPVIMEYLVKISKKASILVLKQIHLKITILTSYTPYPSRKIGCICACTSQETTKIQSPICRIQENSLYVILSRGWGGYTGEEYIGDRVSLLAELGGGYLRFGKAMLDLDTVGALQFQLGGAESARQIPDKGDPSAFWRGISSEGDFLSFAPSYTAIRDLMLRLCHRLIACSIAQRSQAPEKELDDTWAWVAPELERQHDAVVGALEVTEGAFDVDEGA</sequence>
<reference evidence="1" key="1">
    <citation type="journal article" date="2022" name="Int. J. Mol. Sci.">
        <title>Draft Genome of Tanacetum Coccineum: Genomic Comparison of Closely Related Tanacetum-Family Plants.</title>
        <authorList>
            <person name="Yamashiro T."/>
            <person name="Shiraishi A."/>
            <person name="Nakayama K."/>
            <person name="Satake H."/>
        </authorList>
    </citation>
    <scope>NUCLEOTIDE SEQUENCE</scope>
</reference>
<accession>A0ABQ5AQN9</accession>
<reference evidence="1" key="2">
    <citation type="submission" date="2022-01" db="EMBL/GenBank/DDBJ databases">
        <authorList>
            <person name="Yamashiro T."/>
            <person name="Shiraishi A."/>
            <person name="Satake H."/>
            <person name="Nakayama K."/>
        </authorList>
    </citation>
    <scope>NUCLEOTIDE SEQUENCE</scope>
</reference>
<evidence type="ECO:0000313" key="1">
    <source>
        <dbReference type="EMBL" id="GJT05000.1"/>
    </source>
</evidence>
<proteinExistence type="predicted"/>
<gene>
    <name evidence="1" type="ORF">Tco_0839462</name>
</gene>
<protein>
    <submittedName>
        <fullName evidence="1">Uncharacterized protein</fullName>
    </submittedName>
</protein>
<keyword evidence="2" id="KW-1185">Reference proteome</keyword>
<dbReference type="Proteomes" id="UP001151760">
    <property type="component" value="Unassembled WGS sequence"/>
</dbReference>
<comment type="caution">
    <text evidence="1">The sequence shown here is derived from an EMBL/GenBank/DDBJ whole genome shotgun (WGS) entry which is preliminary data.</text>
</comment>
<name>A0ABQ5AQN9_9ASTR</name>
<organism evidence="1 2">
    <name type="scientific">Tanacetum coccineum</name>
    <dbReference type="NCBI Taxonomy" id="301880"/>
    <lineage>
        <taxon>Eukaryota</taxon>
        <taxon>Viridiplantae</taxon>
        <taxon>Streptophyta</taxon>
        <taxon>Embryophyta</taxon>
        <taxon>Tracheophyta</taxon>
        <taxon>Spermatophyta</taxon>
        <taxon>Magnoliopsida</taxon>
        <taxon>eudicotyledons</taxon>
        <taxon>Gunneridae</taxon>
        <taxon>Pentapetalae</taxon>
        <taxon>asterids</taxon>
        <taxon>campanulids</taxon>
        <taxon>Asterales</taxon>
        <taxon>Asteraceae</taxon>
        <taxon>Asteroideae</taxon>
        <taxon>Anthemideae</taxon>
        <taxon>Anthemidinae</taxon>
        <taxon>Tanacetum</taxon>
    </lineage>
</organism>
<evidence type="ECO:0000313" key="2">
    <source>
        <dbReference type="Proteomes" id="UP001151760"/>
    </source>
</evidence>